<feature type="region of interest" description="Disordered" evidence="1">
    <location>
        <begin position="772"/>
        <end position="838"/>
    </location>
</feature>
<dbReference type="EMBL" id="HG992978">
    <property type="protein sequence ID" value="CAE7015905.1"/>
    <property type="molecule type" value="Genomic_DNA"/>
</dbReference>
<protein>
    <submittedName>
        <fullName evidence="2">Uncharacterized protein</fullName>
    </submittedName>
</protein>
<feature type="region of interest" description="Disordered" evidence="1">
    <location>
        <begin position="612"/>
        <end position="635"/>
    </location>
</feature>
<proteinExistence type="predicted"/>
<feature type="compositionally biased region" description="Pro residues" evidence="1">
    <location>
        <begin position="617"/>
        <end position="626"/>
    </location>
</feature>
<organism evidence="2 3">
    <name type="scientific">Pyrenophora teres f. teres</name>
    <dbReference type="NCBI Taxonomy" id="97479"/>
    <lineage>
        <taxon>Eukaryota</taxon>
        <taxon>Fungi</taxon>
        <taxon>Dikarya</taxon>
        <taxon>Ascomycota</taxon>
        <taxon>Pezizomycotina</taxon>
        <taxon>Dothideomycetes</taxon>
        <taxon>Pleosporomycetidae</taxon>
        <taxon>Pleosporales</taxon>
        <taxon>Pleosporineae</taxon>
        <taxon>Pleosporaceae</taxon>
        <taxon>Pyrenophora</taxon>
    </lineage>
</organism>
<dbReference type="AlphaFoldDB" id="A0A6S6VW52"/>
<dbReference type="Proteomes" id="UP000472372">
    <property type="component" value="Chromosome 2"/>
</dbReference>
<feature type="compositionally biased region" description="Basic and acidic residues" evidence="1">
    <location>
        <begin position="772"/>
        <end position="783"/>
    </location>
</feature>
<feature type="region of interest" description="Disordered" evidence="1">
    <location>
        <begin position="673"/>
        <end position="694"/>
    </location>
</feature>
<feature type="compositionally biased region" description="Basic and acidic residues" evidence="1">
    <location>
        <begin position="810"/>
        <end position="823"/>
    </location>
</feature>
<gene>
    <name evidence="2" type="ORF">PTTW11_02875</name>
</gene>
<evidence type="ECO:0000313" key="2">
    <source>
        <dbReference type="EMBL" id="CAE7015905.1"/>
    </source>
</evidence>
<evidence type="ECO:0000313" key="3">
    <source>
        <dbReference type="Proteomes" id="UP000472372"/>
    </source>
</evidence>
<evidence type="ECO:0000256" key="1">
    <source>
        <dbReference type="SAM" id="MobiDB-lite"/>
    </source>
</evidence>
<feature type="compositionally biased region" description="Polar residues" evidence="1">
    <location>
        <begin position="825"/>
        <end position="838"/>
    </location>
</feature>
<name>A0A6S6VW52_9PLEO</name>
<sequence>MQKISRKSLASLVCPSAPFLAPRLLRTAIPPAVASFSPCGPLQRQTYATGSKNKDLIRKVLHAGPTITRRRPVDDENSRLVHKFRNACETRNIQSIMHIYPQLLSAGLLNSYDTRRITQALHVRVRNEAQHNMQDIFAFIDRIESDLRSHILEPHPYAFVHLFGIYKECSRWNEGVALWRWLVQQDDKYCSQASYGAAIELMAYGNLASLPELEKLYQDGLKRFPGTFAQYHLSPDAIVPNRAELTTISGIPTILLQGILTARLLAGDWRMSYLALDTALRIYPTQTPSRYYELFMTERPIAEEYPAFMVACRAGTRLRPTHVTALITKMRAAMTAAPKMADRVMLLRAIANAIYAYLESGATLESIHVGSLIRSFELILPEPVAGQDYVGEAAAMRDALVLTAHEILSGLVQAGASFKITAFEGLISLAGKLRVPSLLTTTLQDIGKAGFELGTIVTRSVITSAGLLKNKDLIEQQWSRVVSTSEANSAQIPFEDWITLTKACRRADHADYFRQQILKLPHTIDMRTERHLIQQIDAVETTPPITEGYQYMTLQDLTSDLATLKAQMKNVEAVVMSGQPLNLLQTPFYMHLDPNHATLGSLEHFRVIYDEFTTDPHQPPPPPPEKGSPVKPTLSPTNIPIDELRFLNWVAVHEMMDSAESYQSDLEYAKKAATDAGQPMPTRPEILRLGNEDPPVKRSLSELRRKIRQLRASSFPGSTETAKPGGVRRVLSGFMSPISGDKTPKNSETGLQKLRYYVSLKGEHEAPFKPYKKIEIGDAKVGETSEETSGGTKNEDSQEGTTEEQVPIETKSENLQEGEREEQVPTETKSEGSQTSTL</sequence>
<accession>A0A6S6VW52</accession>
<reference evidence="2" key="1">
    <citation type="submission" date="2021-02" db="EMBL/GenBank/DDBJ databases">
        <authorList>
            <person name="Syme A R."/>
            <person name="Syme A R."/>
            <person name="Moolhuijzen P."/>
        </authorList>
    </citation>
    <scope>NUCLEOTIDE SEQUENCE</scope>
    <source>
        <strain evidence="2">W1-1</strain>
    </source>
</reference>